<accession>A0A1N7JNH2</accession>
<organism evidence="3 4">
    <name type="scientific">Alicyclobacillus vulcanalis</name>
    <dbReference type="NCBI Taxonomy" id="252246"/>
    <lineage>
        <taxon>Bacteria</taxon>
        <taxon>Bacillati</taxon>
        <taxon>Bacillota</taxon>
        <taxon>Bacilli</taxon>
        <taxon>Bacillales</taxon>
        <taxon>Alicyclobacillaceae</taxon>
        <taxon>Alicyclobacillus</taxon>
    </lineage>
</organism>
<dbReference type="SUPFAM" id="SSF53271">
    <property type="entry name" value="PRTase-like"/>
    <property type="match status" value="1"/>
</dbReference>
<sequence>MPRAYTMPFLAQRLIQQALNWIFPSNEEPCPVCSRPIPARLADSQAPRPDGMRTLCAFCQQNLALVPIQAQVLRLRAAGRPMIVASALVYDHFVRTLIRALKYDRVVEIAPFFASALAATRGAHPPADVVVPVPTAPDRLRMRGYDHVLLVARAFARADSLPLKPCLARLGSSGHTRSQTAKDKLRRLRELEGQFVAMDAGGIRGRRVLLVDDVITTGATITTCAHVLYAAGAREVHAAVIARVE</sequence>
<evidence type="ECO:0000313" key="4">
    <source>
        <dbReference type="Proteomes" id="UP000186156"/>
    </source>
</evidence>
<dbReference type="PANTHER" id="PTHR47505">
    <property type="entry name" value="DNA UTILIZATION PROTEIN YHGH"/>
    <property type="match status" value="1"/>
</dbReference>
<evidence type="ECO:0000313" key="3">
    <source>
        <dbReference type="EMBL" id="SIS50857.1"/>
    </source>
</evidence>
<reference evidence="4" key="1">
    <citation type="submission" date="2017-01" db="EMBL/GenBank/DDBJ databases">
        <authorList>
            <person name="Varghese N."/>
            <person name="Submissions S."/>
        </authorList>
    </citation>
    <scope>NUCLEOTIDE SEQUENCE [LARGE SCALE GENOMIC DNA]</scope>
    <source>
        <strain evidence="4">DSM 16176</strain>
    </source>
</reference>
<proteinExistence type="inferred from homology"/>
<keyword evidence="4" id="KW-1185">Reference proteome</keyword>
<dbReference type="InterPro" id="IPR051910">
    <property type="entry name" value="ComF/GntX_DNA_util-trans"/>
</dbReference>
<dbReference type="InterPro" id="IPR029057">
    <property type="entry name" value="PRTase-like"/>
</dbReference>
<feature type="domain" description="Phosphoribosyltransferase" evidence="2">
    <location>
        <begin position="198"/>
        <end position="243"/>
    </location>
</feature>
<dbReference type="EMBL" id="FTOO01000001">
    <property type="protein sequence ID" value="SIS50857.1"/>
    <property type="molecule type" value="Genomic_DNA"/>
</dbReference>
<dbReference type="RefSeq" id="WP_076343989.1">
    <property type="nucleotide sequence ID" value="NZ_FTOO01000001.1"/>
</dbReference>
<gene>
    <name evidence="3" type="ORF">SAMN05421799_10195</name>
</gene>
<name>A0A1N7JNH2_9BACL</name>
<evidence type="ECO:0000259" key="2">
    <source>
        <dbReference type="Pfam" id="PF00156"/>
    </source>
</evidence>
<dbReference type="Pfam" id="PF00156">
    <property type="entry name" value="Pribosyltran"/>
    <property type="match status" value="1"/>
</dbReference>
<dbReference type="Gene3D" id="3.40.50.2020">
    <property type="match status" value="1"/>
</dbReference>
<evidence type="ECO:0000256" key="1">
    <source>
        <dbReference type="ARBA" id="ARBA00008007"/>
    </source>
</evidence>
<dbReference type="STRING" id="252246.SAMN05421799_10195"/>
<comment type="similarity">
    <text evidence="1">Belongs to the ComF/GntX family.</text>
</comment>
<dbReference type="PANTHER" id="PTHR47505:SF1">
    <property type="entry name" value="DNA UTILIZATION PROTEIN YHGH"/>
    <property type="match status" value="1"/>
</dbReference>
<dbReference type="AlphaFoldDB" id="A0A1N7JNH2"/>
<protein>
    <submittedName>
        <fullName evidence="3">ComF family protein</fullName>
    </submittedName>
</protein>
<dbReference type="Proteomes" id="UP000186156">
    <property type="component" value="Unassembled WGS sequence"/>
</dbReference>
<dbReference type="OrthoDB" id="9779910at2"/>
<dbReference type="CDD" id="cd06223">
    <property type="entry name" value="PRTases_typeI"/>
    <property type="match status" value="1"/>
</dbReference>
<dbReference type="InterPro" id="IPR000836">
    <property type="entry name" value="PRTase_dom"/>
</dbReference>